<evidence type="ECO:0000256" key="5">
    <source>
        <dbReference type="ARBA" id="ARBA00012060"/>
    </source>
</evidence>
<dbReference type="PANTHER" id="PTHR21272">
    <property type="entry name" value="CATABOLIC 3-DEHYDROQUINASE"/>
    <property type="match status" value="1"/>
</dbReference>
<dbReference type="PIRSF" id="PIRSF001399">
    <property type="entry name" value="DHquinase_II"/>
    <property type="match status" value="1"/>
</dbReference>
<feature type="binding site" evidence="8">
    <location>
        <position position="81"/>
    </location>
    <ligand>
        <name>substrate</name>
    </ligand>
</feature>
<dbReference type="Pfam" id="PF01220">
    <property type="entry name" value="DHquinase_II"/>
    <property type="match status" value="1"/>
</dbReference>
<organism evidence="11 12">
    <name type="scientific">Ruminiclostridium papyrosolvens DSM 2782</name>
    <dbReference type="NCBI Taxonomy" id="588581"/>
    <lineage>
        <taxon>Bacteria</taxon>
        <taxon>Bacillati</taxon>
        <taxon>Bacillota</taxon>
        <taxon>Clostridia</taxon>
        <taxon>Eubacteriales</taxon>
        <taxon>Oscillospiraceae</taxon>
        <taxon>Ruminiclostridium</taxon>
    </lineage>
</organism>
<feature type="active site" description="Proton donor" evidence="8 9">
    <location>
        <position position="107"/>
    </location>
</feature>
<dbReference type="UniPathway" id="UPA00053">
    <property type="reaction ID" value="UER00086"/>
</dbReference>
<dbReference type="SUPFAM" id="SSF52304">
    <property type="entry name" value="Type II 3-dehydroquinate dehydratase"/>
    <property type="match status" value="1"/>
</dbReference>
<feature type="active site" description="Proton acceptor" evidence="8 9">
    <location>
        <position position="30"/>
    </location>
</feature>
<evidence type="ECO:0000256" key="10">
    <source>
        <dbReference type="PIRSR" id="PIRSR001399-3"/>
    </source>
</evidence>
<proteinExistence type="inferred from homology"/>
<evidence type="ECO:0000256" key="8">
    <source>
        <dbReference type="HAMAP-Rule" id="MF_00169"/>
    </source>
</evidence>
<dbReference type="GO" id="GO:0008652">
    <property type="term" value="P:amino acid biosynthetic process"/>
    <property type="evidence" value="ECO:0007669"/>
    <property type="project" value="UniProtKB-KW"/>
</dbReference>
<dbReference type="CDD" id="cd00466">
    <property type="entry name" value="DHQase_II"/>
    <property type="match status" value="1"/>
</dbReference>
<evidence type="ECO:0000313" key="11">
    <source>
        <dbReference type="EMBL" id="EGD49360.1"/>
    </source>
</evidence>
<dbReference type="InterPro" id="IPR018509">
    <property type="entry name" value="DHquinase_II_CS"/>
</dbReference>
<evidence type="ECO:0000256" key="1">
    <source>
        <dbReference type="ARBA" id="ARBA00001864"/>
    </source>
</evidence>
<sequence>MEVLKVDKLTIAVINGPNINILGKREPQHYGNETWDNIEERLKKLACKLKIELLLYQSNHEGDIVDFIQNNMEKVNGAVINPAAFTKHGYSILDALTASDIPFVEVHLSNIYSRGGWHADSIFSEKAVGVIAGFRGFGYEMGLNSIIDFLSLIKGE</sequence>
<evidence type="ECO:0000256" key="3">
    <source>
        <dbReference type="ARBA" id="ARBA00011037"/>
    </source>
</evidence>
<feature type="binding site" evidence="8">
    <location>
        <begin position="108"/>
        <end position="109"/>
    </location>
    <ligand>
        <name>substrate</name>
    </ligand>
</feature>
<dbReference type="EMBL" id="ACXX02000001">
    <property type="protein sequence ID" value="EGD49360.1"/>
    <property type="molecule type" value="Genomic_DNA"/>
</dbReference>
<dbReference type="HAMAP" id="MF_00169">
    <property type="entry name" value="AroQ"/>
    <property type="match status" value="1"/>
</dbReference>
<evidence type="ECO:0000256" key="6">
    <source>
        <dbReference type="ARBA" id="ARBA00023141"/>
    </source>
</evidence>
<dbReference type="NCBIfam" id="NF003807">
    <property type="entry name" value="PRK05395.1-4"/>
    <property type="match status" value="1"/>
</dbReference>
<comment type="function">
    <text evidence="8">Catalyzes a trans-dehydration via an enolate intermediate.</text>
</comment>
<protein>
    <recommendedName>
        <fullName evidence="5 8">3-dehydroquinate dehydratase</fullName>
        <shortName evidence="8">3-dehydroquinase</shortName>
        <ecNumber evidence="5 8">4.2.1.10</ecNumber>
    </recommendedName>
    <alternativeName>
        <fullName evidence="8">Type II DHQase</fullName>
    </alternativeName>
</protein>
<feature type="site" description="Transition state stabilizer" evidence="8 10">
    <location>
        <position position="25"/>
    </location>
</feature>
<dbReference type="eggNOG" id="COG0757">
    <property type="taxonomic scope" value="Bacteria"/>
</dbReference>
<feature type="binding site" evidence="8">
    <location>
        <position position="94"/>
    </location>
    <ligand>
        <name>substrate</name>
    </ligand>
</feature>
<dbReference type="GO" id="GO:0003855">
    <property type="term" value="F:3-dehydroquinate dehydratase activity"/>
    <property type="evidence" value="ECO:0007669"/>
    <property type="project" value="UniProtKB-UniRule"/>
</dbReference>
<evidence type="ECO:0000313" key="12">
    <source>
        <dbReference type="Proteomes" id="UP000003860"/>
    </source>
</evidence>
<dbReference type="EC" id="4.2.1.10" evidence="5 8"/>
<dbReference type="PANTHER" id="PTHR21272:SF3">
    <property type="entry name" value="CATABOLIC 3-DEHYDROQUINASE"/>
    <property type="match status" value="1"/>
</dbReference>
<keyword evidence="8" id="KW-0028">Amino-acid biosynthesis</keyword>
<accession>F1T7B2</accession>
<comment type="catalytic activity">
    <reaction evidence="1 8">
        <text>3-dehydroquinate = 3-dehydroshikimate + H2O</text>
        <dbReference type="Rhea" id="RHEA:21096"/>
        <dbReference type="ChEBI" id="CHEBI:15377"/>
        <dbReference type="ChEBI" id="CHEBI:16630"/>
        <dbReference type="ChEBI" id="CHEBI:32364"/>
        <dbReference type="EC" id="4.2.1.10"/>
    </reaction>
</comment>
<dbReference type="RefSeq" id="WP_004616024.1">
    <property type="nucleotide sequence ID" value="NZ_ACXX02000001.1"/>
</dbReference>
<evidence type="ECO:0000256" key="2">
    <source>
        <dbReference type="ARBA" id="ARBA00004902"/>
    </source>
</evidence>
<keyword evidence="6 8" id="KW-0057">Aromatic amino acid biosynthesis</keyword>
<dbReference type="Gene3D" id="3.40.50.9100">
    <property type="entry name" value="Dehydroquinase, class II"/>
    <property type="match status" value="1"/>
</dbReference>
<comment type="subunit">
    <text evidence="4 8">Homododecamer.</text>
</comment>
<gene>
    <name evidence="8" type="primary">aroQ</name>
    <name evidence="11" type="ORF">Cpap_3792</name>
</gene>
<comment type="pathway">
    <text evidence="2 8">Metabolic intermediate biosynthesis; chorismate biosynthesis; chorismate from D-erythrose 4-phosphate and phosphoenolpyruvate: step 3/7.</text>
</comment>
<dbReference type="InterPro" id="IPR036441">
    <property type="entry name" value="DHquinase_II_sf"/>
</dbReference>
<dbReference type="GO" id="GO:0009073">
    <property type="term" value="P:aromatic amino acid family biosynthetic process"/>
    <property type="evidence" value="ECO:0007669"/>
    <property type="project" value="UniProtKB-KW"/>
</dbReference>
<dbReference type="PROSITE" id="PS01029">
    <property type="entry name" value="DEHYDROQUINASE_II"/>
    <property type="match status" value="1"/>
</dbReference>
<dbReference type="NCBIfam" id="NF003805">
    <property type="entry name" value="PRK05395.1-2"/>
    <property type="match status" value="1"/>
</dbReference>
<evidence type="ECO:0000256" key="7">
    <source>
        <dbReference type="ARBA" id="ARBA00023239"/>
    </source>
</evidence>
<name>F1T7B2_9FIRM</name>
<evidence type="ECO:0000256" key="9">
    <source>
        <dbReference type="PIRSR" id="PIRSR001399-1"/>
    </source>
</evidence>
<comment type="caution">
    <text evidence="11">The sequence shown here is derived from an EMBL/GenBank/DDBJ whole genome shotgun (WGS) entry which is preliminary data.</text>
</comment>
<dbReference type="GO" id="GO:0009423">
    <property type="term" value="P:chorismate biosynthetic process"/>
    <property type="evidence" value="ECO:0007669"/>
    <property type="project" value="UniProtKB-UniRule"/>
</dbReference>
<keyword evidence="7 8" id="KW-0456">Lyase</keyword>
<evidence type="ECO:0000256" key="4">
    <source>
        <dbReference type="ARBA" id="ARBA00011193"/>
    </source>
</evidence>
<reference evidence="11" key="2">
    <citation type="submission" date="2011-01" db="EMBL/GenBank/DDBJ databases">
        <title>The Non-contiguous Finished genome of Clostridium papyrosolvens.</title>
        <authorList>
            <person name="Lucas S."/>
            <person name="Copeland A."/>
            <person name="Lapidus A."/>
            <person name="Cheng J.-F."/>
            <person name="Goodwin L."/>
            <person name="Pitluck S."/>
            <person name="Misra M."/>
            <person name="Chertkov O."/>
            <person name="Detter J.C."/>
            <person name="Han C."/>
            <person name="Tapia R."/>
            <person name="Land M."/>
            <person name="Hauser L."/>
            <person name="Kyrpides N."/>
            <person name="Ivanova N."/>
            <person name="Pagani I."/>
            <person name="Mouttaki H."/>
            <person name="He Z."/>
            <person name="Zhou J."/>
            <person name="Hemme C.L."/>
            <person name="Woyke T."/>
        </authorList>
    </citation>
    <scope>NUCLEOTIDE SEQUENCE [LARGE SCALE GENOMIC DNA]</scope>
    <source>
        <strain evidence="11">DSM 2782</strain>
    </source>
</reference>
<reference evidence="11" key="1">
    <citation type="submission" date="2009-07" db="EMBL/GenBank/DDBJ databases">
        <authorList>
            <consortium name="US DOE Joint Genome Institute (JGI-PGF)"/>
            <person name="Lucas S."/>
            <person name="Copeland A."/>
            <person name="Lapidus A."/>
            <person name="Glavina del Rio T."/>
            <person name="Tice H."/>
            <person name="Bruce D."/>
            <person name="Goodwin L."/>
            <person name="Pitluck S."/>
            <person name="Larimer F."/>
            <person name="Land M.L."/>
            <person name="Mouttaki H."/>
            <person name="He Z."/>
            <person name="Zhou J."/>
            <person name="Hemme C.L."/>
        </authorList>
    </citation>
    <scope>NUCLEOTIDE SEQUENCE [LARGE SCALE GENOMIC DNA]</scope>
    <source>
        <strain evidence="11">DSM 2782</strain>
    </source>
</reference>
<dbReference type="Proteomes" id="UP000003860">
    <property type="component" value="Unassembled WGS sequence"/>
</dbReference>
<dbReference type="GO" id="GO:0019631">
    <property type="term" value="P:quinate catabolic process"/>
    <property type="evidence" value="ECO:0007669"/>
    <property type="project" value="TreeGrafter"/>
</dbReference>
<dbReference type="AlphaFoldDB" id="F1T7B2"/>
<dbReference type="InterPro" id="IPR001874">
    <property type="entry name" value="DHquinase_II"/>
</dbReference>
<keyword evidence="12" id="KW-1185">Reference proteome</keyword>
<comment type="caution">
    <text evidence="8">Lacks conserved residue(s) required for the propagation of feature annotation.</text>
</comment>
<dbReference type="STRING" id="588581.Cpap_3792"/>
<dbReference type="OrthoDB" id="9790793at2"/>
<comment type="similarity">
    <text evidence="3 8">Belongs to the type-II 3-dehydroquinase family.</text>
</comment>